<protein>
    <recommendedName>
        <fullName evidence="1">N-acetyltransferase domain-containing protein</fullName>
    </recommendedName>
</protein>
<dbReference type="EMBL" id="KN847342">
    <property type="protein sequence ID" value="KIW37924.1"/>
    <property type="molecule type" value="Genomic_DNA"/>
</dbReference>
<name>A0A0D2DQ21_9EURO</name>
<dbReference type="InterPro" id="IPR016181">
    <property type="entry name" value="Acyl_CoA_acyltransferase"/>
</dbReference>
<dbReference type="InterPro" id="IPR052523">
    <property type="entry name" value="Trichothecene_AcTrans"/>
</dbReference>
<dbReference type="InterPro" id="IPR000182">
    <property type="entry name" value="GNAT_dom"/>
</dbReference>
<reference evidence="2 3" key="1">
    <citation type="submission" date="2015-01" db="EMBL/GenBank/DDBJ databases">
        <title>The Genome Sequence of Exophiala oligosperma CBS72588.</title>
        <authorList>
            <consortium name="The Broad Institute Genomics Platform"/>
            <person name="Cuomo C."/>
            <person name="de Hoog S."/>
            <person name="Gorbushina A."/>
            <person name="Stielow B."/>
            <person name="Teixiera M."/>
            <person name="Abouelleil A."/>
            <person name="Chapman S.B."/>
            <person name="Priest M."/>
            <person name="Young S.K."/>
            <person name="Wortman J."/>
            <person name="Nusbaum C."/>
            <person name="Birren B."/>
        </authorList>
    </citation>
    <scope>NUCLEOTIDE SEQUENCE [LARGE SCALE GENOMIC DNA]</scope>
    <source>
        <strain evidence="2 3">CBS 72588</strain>
    </source>
</reference>
<dbReference type="RefSeq" id="XP_016258140.1">
    <property type="nucleotide sequence ID" value="XM_016411386.1"/>
</dbReference>
<dbReference type="CDD" id="cd04301">
    <property type="entry name" value="NAT_SF"/>
    <property type="match status" value="1"/>
</dbReference>
<dbReference type="STRING" id="215243.A0A0D2DQ21"/>
<dbReference type="PROSITE" id="PS51186">
    <property type="entry name" value="GNAT"/>
    <property type="match status" value="1"/>
</dbReference>
<proteinExistence type="predicted"/>
<evidence type="ECO:0000313" key="3">
    <source>
        <dbReference type="Proteomes" id="UP000053342"/>
    </source>
</evidence>
<dbReference type="VEuPathDB" id="FungiDB:PV06_09902"/>
<dbReference type="GeneID" id="27361976"/>
<dbReference type="GO" id="GO:0016747">
    <property type="term" value="F:acyltransferase activity, transferring groups other than amino-acyl groups"/>
    <property type="evidence" value="ECO:0007669"/>
    <property type="project" value="InterPro"/>
</dbReference>
<dbReference type="SUPFAM" id="SSF55729">
    <property type="entry name" value="Acyl-CoA N-acyltransferases (Nat)"/>
    <property type="match status" value="1"/>
</dbReference>
<gene>
    <name evidence="2" type="ORF">PV06_09902</name>
</gene>
<sequence length="252" mass="28996">MRAVISRVEPKDVDAIVPLLFGTFKTEDLTKVFFGRGSQASKAYTKKLLLAGLQDDPADVFLKMEDEDQEVDVEVLDDEGNVVGTERRRRIIATNDWKIYPTYVTPQEEQQETKKADAEGMAAFSYLDTEQERADAAVLMEDFLVRRRRECKEGHALCFLMFVDAEYQRRGYGRALMNWGIAVADALMLPCWIEASSKGEGLYRQLGFEDKERVKVWGPTKTFLMDYLHMRRPATAQRIRFEDGKMVPELMK</sequence>
<dbReference type="PANTHER" id="PTHR42791">
    <property type="entry name" value="GNAT FAMILY ACETYLTRANSFERASE"/>
    <property type="match status" value="1"/>
</dbReference>
<organism evidence="2 3">
    <name type="scientific">Exophiala oligosperma</name>
    <dbReference type="NCBI Taxonomy" id="215243"/>
    <lineage>
        <taxon>Eukaryota</taxon>
        <taxon>Fungi</taxon>
        <taxon>Dikarya</taxon>
        <taxon>Ascomycota</taxon>
        <taxon>Pezizomycotina</taxon>
        <taxon>Eurotiomycetes</taxon>
        <taxon>Chaetothyriomycetidae</taxon>
        <taxon>Chaetothyriales</taxon>
        <taxon>Herpotrichiellaceae</taxon>
        <taxon>Exophiala</taxon>
    </lineage>
</organism>
<dbReference type="AlphaFoldDB" id="A0A0D2DQ21"/>
<dbReference type="Pfam" id="PF13508">
    <property type="entry name" value="Acetyltransf_7"/>
    <property type="match status" value="1"/>
</dbReference>
<dbReference type="OrthoDB" id="410198at2759"/>
<dbReference type="HOGENOM" id="CLU_060131_4_1_1"/>
<accession>A0A0D2DQ21</accession>
<evidence type="ECO:0000313" key="2">
    <source>
        <dbReference type="EMBL" id="KIW37924.1"/>
    </source>
</evidence>
<dbReference type="PANTHER" id="PTHR42791:SF1">
    <property type="entry name" value="N-ACETYLTRANSFERASE DOMAIN-CONTAINING PROTEIN"/>
    <property type="match status" value="1"/>
</dbReference>
<keyword evidence="3" id="KW-1185">Reference proteome</keyword>
<feature type="domain" description="N-acetyltransferase" evidence="1">
    <location>
        <begin position="71"/>
        <end position="235"/>
    </location>
</feature>
<dbReference type="Proteomes" id="UP000053342">
    <property type="component" value="Unassembled WGS sequence"/>
</dbReference>
<dbReference type="Gene3D" id="3.40.630.30">
    <property type="match status" value="1"/>
</dbReference>
<evidence type="ECO:0000259" key="1">
    <source>
        <dbReference type="PROSITE" id="PS51186"/>
    </source>
</evidence>